<evidence type="ECO:0000259" key="7">
    <source>
        <dbReference type="PROSITE" id="PS51831"/>
    </source>
</evidence>
<dbReference type="SMART" id="SM00471">
    <property type="entry name" value="HDc"/>
    <property type="match status" value="1"/>
</dbReference>
<dbReference type="InterPro" id="IPR006674">
    <property type="entry name" value="HD_domain"/>
</dbReference>
<evidence type="ECO:0000313" key="8">
    <source>
        <dbReference type="EMBL" id="HIZ46381.1"/>
    </source>
</evidence>
<dbReference type="GO" id="GO:0008803">
    <property type="term" value="F:bis(5'-nucleosyl)-tetraphosphatase (symmetrical) activity"/>
    <property type="evidence" value="ECO:0007669"/>
    <property type="project" value="UniProtKB-EC"/>
</dbReference>
<evidence type="ECO:0000256" key="2">
    <source>
        <dbReference type="ARBA" id="ARBA00022723"/>
    </source>
</evidence>
<dbReference type="GO" id="GO:0046872">
    <property type="term" value="F:metal ion binding"/>
    <property type="evidence" value="ECO:0007669"/>
    <property type="project" value="UniProtKB-KW"/>
</dbReference>
<name>A0A9D2EZL8_9ACTN</name>
<dbReference type="EMBL" id="DXBM01000044">
    <property type="protein sequence ID" value="HIZ46381.1"/>
    <property type="molecule type" value="Genomic_DNA"/>
</dbReference>
<dbReference type="InterPro" id="IPR051094">
    <property type="entry name" value="Diverse_Catalytic_Enzymes"/>
</dbReference>
<evidence type="ECO:0000256" key="6">
    <source>
        <dbReference type="ARBA" id="ARBA00049417"/>
    </source>
</evidence>
<keyword evidence="2" id="KW-0479">Metal-binding</keyword>
<evidence type="ECO:0000256" key="1">
    <source>
        <dbReference type="ARBA" id="ARBA00012506"/>
    </source>
</evidence>
<dbReference type="NCBIfam" id="TIGR00488">
    <property type="entry name" value="bis(5'-nucleosyl)-tetraphosphatase (symmetrical) YqeK"/>
    <property type="match status" value="1"/>
</dbReference>
<evidence type="ECO:0000313" key="9">
    <source>
        <dbReference type="Proteomes" id="UP000824062"/>
    </source>
</evidence>
<dbReference type="CDD" id="cd00077">
    <property type="entry name" value="HDc"/>
    <property type="match status" value="1"/>
</dbReference>
<dbReference type="Gene3D" id="1.10.3210.10">
    <property type="entry name" value="Hypothetical protein af1432"/>
    <property type="match status" value="1"/>
</dbReference>
<dbReference type="PANTHER" id="PTHR35795:SF1">
    <property type="entry name" value="BIS(5'-NUCLEOSYL)-TETRAPHOSPHATASE, SYMMETRICAL"/>
    <property type="match status" value="1"/>
</dbReference>
<dbReference type="SUPFAM" id="SSF109604">
    <property type="entry name" value="HD-domain/PDEase-like"/>
    <property type="match status" value="1"/>
</dbReference>
<dbReference type="InterPro" id="IPR003607">
    <property type="entry name" value="HD/PDEase_dom"/>
</dbReference>
<feature type="domain" description="HD" evidence="7">
    <location>
        <begin position="27"/>
        <end position="142"/>
    </location>
</feature>
<dbReference type="InterPro" id="IPR006675">
    <property type="entry name" value="HDIG_dom"/>
</dbReference>
<dbReference type="PANTHER" id="PTHR35795">
    <property type="entry name" value="SLR1885 PROTEIN"/>
    <property type="match status" value="1"/>
</dbReference>
<reference evidence="8" key="2">
    <citation type="submission" date="2021-04" db="EMBL/GenBank/DDBJ databases">
        <authorList>
            <person name="Gilroy R."/>
        </authorList>
    </citation>
    <scope>NUCLEOTIDE SEQUENCE</scope>
    <source>
        <strain evidence="8">ChiHjej12B11-14209</strain>
    </source>
</reference>
<evidence type="ECO:0000256" key="3">
    <source>
        <dbReference type="ARBA" id="ARBA00022741"/>
    </source>
</evidence>
<proteinExistence type="predicted"/>
<dbReference type="GO" id="GO:0000166">
    <property type="term" value="F:nucleotide binding"/>
    <property type="evidence" value="ECO:0007669"/>
    <property type="project" value="UniProtKB-KW"/>
</dbReference>
<sequence>MSARVGGELLRRIEADVREHLAEKPRRLAHTLSVAECAESLARSYGVDPALARAAGLLHDWDKADRPEELVTRAREAGVDLGVDLDLVRPLLHGILAARELPERYPELPEEVFRAIEVHTTAAKRMSALDMVVFVADGIEPLRPSTPGIEAVRSLVGRASLEDLFWMSFTGGIEYVIEGGRYLYPGTVDVYNSIAARRARR</sequence>
<dbReference type="NCBIfam" id="TIGR00277">
    <property type="entry name" value="HDIG"/>
    <property type="match status" value="1"/>
</dbReference>
<accession>A0A9D2EZL8</accession>
<comment type="caution">
    <text evidence="8">The sequence shown here is derived from an EMBL/GenBank/DDBJ whole genome shotgun (WGS) entry which is preliminary data.</text>
</comment>
<dbReference type="AlphaFoldDB" id="A0A9D2EZL8"/>
<protein>
    <recommendedName>
        <fullName evidence="1">bis(5'-nucleosyl)-tetraphosphatase (symmetrical)</fullName>
        <ecNumber evidence="1">3.6.1.41</ecNumber>
    </recommendedName>
</protein>
<reference evidence="8" key="1">
    <citation type="journal article" date="2021" name="PeerJ">
        <title>Extensive microbial diversity within the chicken gut microbiome revealed by metagenomics and culture.</title>
        <authorList>
            <person name="Gilroy R."/>
            <person name="Ravi A."/>
            <person name="Getino M."/>
            <person name="Pursley I."/>
            <person name="Horton D.L."/>
            <person name="Alikhan N.F."/>
            <person name="Baker D."/>
            <person name="Gharbi K."/>
            <person name="Hall N."/>
            <person name="Watson M."/>
            <person name="Adriaenssens E.M."/>
            <person name="Foster-Nyarko E."/>
            <person name="Jarju S."/>
            <person name="Secka A."/>
            <person name="Antonio M."/>
            <person name="Oren A."/>
            <person name="Chaudhuri R.R."/>
            <person name="La Ragione R."/>
            <person name="Hildebrand F."/>
            <person name="Pallen M.J."/>
        </authorList>
    </citation>
    <scope>NUCLEOTIDE SEQUENCE</scope>
    <source>
        <strain evidence="8">ChiHjej12B11-14209</strain>
    </source>
</reference>
<dbReference type="PROSITE" id="PS51831">
    <property type="entry name" value="HD"/>
    <property type="match status" value="1"/>
</dbReference>
<comment type="catalytic activity">
    <reaction evidence="6">
        <text>P(1),P(4)-bis(5'-adenosyl) tetraphosphate + H2O = 2 ADP + 2 H(+)</text>
        <dbReference type="Rhea" id="RHEA:24252"/>
        <dbReference type="ChEBI" id="CHEBI:15377"/>
        <dbReference type="ChEBI" id="CHEBI:15378"/>
        <dbReference type="ChEBI" id="CHEBI:58141"/>
        <dbReference type="ChEBI" id="CHEBI:456216"/>
        <dbReference type="EC" id="3.6.1.41"/>
    </reaction>
</comment>
<keyword evidence="3" id="KW-0547">Nucleotide-binding</keyword>
<dbReference type="EC" id="3.6.1.41" evidence="1"/>
<dbReference type="Proteomes" id="UP000824062">
    <property type="component" value="Unassembled WGS sequence"/>
</dbReference>
<evidence type="ECO:0000256" key="5">
    <source>
        <dbReference type="ARBA" id="ARBA00023004"/>
    </source>
</evidence>
<organism evidence="8 9">
    <name type="scientific">Candidatus Olsenella pullistercoris</name>
    <dbReference type="NCBI Taxonomy" id="2838712"/>
    <lineage>
        <taxon>Bacteria</taxon>
        <taxon>Bacillati</taxon>
        <taxon>Actinomycetota</taxon>
        <taxon>Coriobacteriia</taxon>
        <taxon>Coriobacteriales</taxon>
        <taxon>Atopobiaceae</taxon>
        <taxon>Olsenella</taxon>
    </lineage>
</organism>
<gene>
    <name evidence="8" type="primary">yqeK</name>
    <name evidence="8" type="ORF">IAA19_05110</name>
</gene>
<evidence type="ECO:0000256" key="4">
    <source>
        <dbReference type="ARBA" id="ARBA00022801"/>
    </source>
</evidence>
<keyword evidence="5" id="KW-0408">Iron</keyword>
<keyword evidence="4 8" id="KW-0378">Hydrolase</keyword>
<dbReference type="Pfam" id="PF01966">
    <property type="entry name" value="HD"/>
    <property type="match status" value="1"/>
</dbReference>
<dbReference type="InterPro" id="IPR005249">
    <property type="entry name" value="YqeK"/>
</dbReference>